<dbReference type="InterPro" id="IPR013525">
    <property type="entry name" value="ABC2_TM"/>
</dbReference>
<feature type="transmembrane region" description="Helical" evidence="5">
    <location>
        <begin position="487"/>
        <end position="505"/>
    </location>
</feature>
<feature type="transmembrane region" description="Helical" evidence="5">
    <location>
        <begin position="152"/>
        <end position="174"/>
    </location>
</feature>
<comment type="caution">
    <text evidence="5">Lacks conserved residue(s) required for the propagation of feature annotation.</text>
</comment>
<organism evidence="7 8">
    <name type="scientific">Actinoplanes auranticolor</name>
    <dbReference type="NCBI Taxonomy" id="47988"/>
    <lineage>
        <taxon>Bacteria</taxon>
        <taxon>Bacillati</taxon>
        <taxon>Actinomycetota</taxon>
        <taxon>Actinomycetes</taxon>
        <taxon>Micromonosporales</taxon>
        <taxon>Micromonosporaceae</taxon>
        <taxon>Actinoplanes</taxon>
    </lineage>
</organism>
<dbReference type="AlphaFoldDB" id="A0A919STN2"/>
<dbReference type="EMBL" id="BOQL01000068">
    <property type="protein sequence ID" value="GIM77729.1"/>
    <property type="molecule type" value="Genomic_DNA"/>
</dbReference>
<proteinExistence type="inferred from homology"/>
<feature type="transmembrane region" description="Helical" evidence="5">
    <location>
        <begin position="400"/>
        <end position="422"/>
    </location>
</feature>
<feature type="transmembrane region" description="Helical" evidence="5">
    <location>
        <begin position="284"/>
        <end position="305"/>
    </location>
</feature>
<feature type="transmembrane region" description="Helical" evidence="5">
    <location>
        <begin position="118"/>
        <end position="140"/>
    </location>
</feature>
<gene>
    <name evidence="7" type="ORF">Aau02nite_77380</name>
</gene>
<comment type="subcellular location">
    <subcellularLocation>
        <location evidence="5">Cell membrane</location>
        <topology evidence="5">Multi-pass membrane protein</topology>
    </subcellularLocation>
    <subcellularLocation>
        <location evidence="1">Membrane</location>
        <topology evidence="1">Multi-pass membrane protein</topology>
    </subcellularLocation>
</comment>
<reference evidence="7" key="1">
    <citation type="submission" date="2021-03" db="EMBL/GenBank/DDBJ databases">
        <title>Whole genome shotgun sequence of Actinoplanes auranticolor NBRC 12245.</title>
        <authorList>
            <person name="Komaki H."/>
            <person name="Tamura T."/>
        </authorList>
    </citation>
    <scope>NUCLEOTIDE SEQUENCE</scope>
    <source>
        <strain evidence="7">NBRC 12245</strain>
    </source>
</reference>
<keyword evidence="4 5" id="KW-0472">Membrane</keyword>
<keyword evidence="3 5" id="KW-1133">Transmembrane helix</keyword>
<dbReference type="GO" id="GO:0005886">
    <property type="term" value="C:plasma membrane"/>
    <property type="evidence" value="ECO:0007669"/>
    <property type="project" value="UniProtKB-SubCell"/>
</dbReference>
<dbReference type="InterPro" id="IPR051784">
    <property type="entry name" value="Nod_factor_ABC_transporter"/>
</dbReference>
<evidence type="ECO:0000313" key="8">
    <source>
        <dbReference type="Proteomes" id="UP000681340"/>
    </source>
</evidence>
<feature type="transmembrane region" description="Helical" evidence="5">
    <location>
        <begin position="76"/>
        <end position="98"/>
    </location>
</feature>
<sequence length="513" mass="53212">MSAFFTLVFPLAFLSIVSAVVGNETTGAGVPVAQFLVAPFAVFGVAEATFVMLATDTAGLRERGVLMRLRGTPVPVWTALAARMAAMALVSVAATALLTGVGAGFYGVDVVWRKIPALLLTLAVGIACFSALGLALVAVTRTVLVVQTLTQGLLIPLAFISDVFIVGADLPVWLDRIGSALPLRHFARAMAQTFDPTGGGYGFRPGDLLVMVAWGLLGAILALWRFGWMPRGARPAHATTTPVEAGPAPAVPGLRTIEAGRPTATALLSGQVRYALTSQWRDPLSVFFAVIFPVLLLGLFPVVFGAGEVHGLTAAQYLLPGMTAYAIAVAGYVNMPEDVAQARGRGVLKRLLGGPLALRWYLAGRICTVLVVSALSTVLLCAVAVLFLDVRIDVARLPALAVVLVLGVACFASIGLAAVAVLRSAASLVPVTLGTLLPLSFVSDIFMVGDAPMPGWLAAVGNLFPLKHLSAALLAATSPAGPDPGFAVGHLMVVAAWTAVGLLVVRLRGLYRG</sequence>
<keyword evidence="5" id="KW-1003">Cell membrane</keyword>
<dbReference type="Pfam" id="PF01061">
    <property type="entry name" value="ABC2_membrane"/>
    <property type="match status" value="2"/>
</dbReference>
<feature type="transmembrane region" description="Helical" evidence="5">
    <location>
        <begin position="35"/>
        <end position="55"/>
    </location>
</feature>
<keyword evidence="8" id="KW-1185">Reference proteome</keyword>
<keyword evidence="2 5" id="KW-0812">Transmembrane</keyword>
<keyword evidence="5" id="KW-0813">Transport</keyword>
<evidence type="ECO:0000256" key="2">
    <source>
        <dbReference type="ARBA" id="ARBA00022692"/>
    </source>
</evidence>
<dbReference type="Proteomes" id="UP000681340">
    <property type="component" value="Unassembled WGS sequence"/>
</dbReference>
<feature type="transmembrane region" description="Helical" evidence="5">
    <location>
        <begin position="208"/>
        <end position="226"/>
    </location>
</feature>
<dbReference type="GO" id="GO:0140359">
    <property type="term" value="F:ABC-type transporter activity"/>
    <property type="evidence" value="ECO:0007669"/>
    <property type="project" value="InterPro"/>
</dbReference>
<evidence type="ECO:0000256" key="4">
    <source>
        <dbReference type="ARBA" id="ARBA00023136"/>
    </source>
</evidence>
<accession>A0A919STN2</accession>
<feature type="transmembrane region" description="Helical" evidence="5">
    <location>
        <begin position="369"/>
        <end position="388"/>
    </location>
</feature>
<name>A0A919STN2_9ACTN</name>
<feature type="domain" description="ABC transmembrane type-2" evidence="6">
    <location>
        <begin position="284"/>
        <end position="513"/>
    </location>
</feature>
<evidence type="ECO:0000259" key="6">
    <source>
        <dbReference type="PROSITE" id="PS51012"/>
    </source>
</evidence>
<dbReference type="PANTHER" id="PTHR43229:SF2">
    <property type="entry name" value="NODULATION PROTEIN J"/>
    <property type="match status" value="1"/>
</dbReference>
<evidence type="ECO:0000256" key="3">
    <source>
        <dbReference type="ARBA" id="ARBA00022989"/>
    </source>
</evidence>
<dbReference type="InterPro" id="IPR047817">
    <property type="entry name" value="ABC2_TM_bact-type"/>
</dbReference>
<protein>
    <recommendedName>
        <fullName evidence="5">Transport permease protein</fullName>
    </recommendedName>
</protein>
<dbReference type="PROSITE" id="PS51012">
    <property type="entry name" value="ABC_TM2"/>
    <property type="match status" value="1"/>
</dbReference>
<feature type="transmembrane region" description="Helical" evidence="5">
    <location>
        <begin position="428"/>
        <end position="448"/>
    </location>
</feature>
<evidence type="ECO:0000256" key="1">
    <source>
        <dbReference type="ARBA" id="ARBA00004141"/>
    </source>
</evidence>
<comment type="similarity">
    <text evidence="5">Belongs to the ABC-2 integral membrane protein family.</text>
</comment>
<comment type="caution">
    <text evidence="7">The sequence shown here is derived from an EMBL/GenBank/DDBJ whole genome shotgun (WGS) entry which is preliminary data.</text>
</comment>
<evidence type="ECO:0000256" key="5">
    <source>
        <dbReference type="RuleBase" id="RU361157"/>
    </source>
</evidence>
<feature type="transmembrane region" description="Helical" evidence="5">
    <location>
        <begin position="317"/>
        <end position="335"/>
    </location>
</feature>
<dbReference type="PANTHER" id="PTHR43229">
    <property type="entry name" value="NODULATION PROTEIN J"/>
    <property type="match status" value="1"/>
</dbReference>
<evidence type="ECO:0000313" key="7">
    <source>
        <dbReference type="EMBL" id="GIM77729.1"/>
    </source>
</evidence>